<dbReference type="GO" id="GO:0016020">
    <property type="term" value="C:membrane"/>
    <property type="evidence" value="ECO:0007669"/>
    <property type="project" value="TreeGrafter"/>
</dbReference>
<dbReference type="AlphaFoldDB" id="A0A8R1E2Z7"/>
<evidence type="ECO:0000256" key="4">
    <source>
        <dbReference type="ARBA" id="ARBA00022801"/>
    </source>
</evidence>
<feature type="binding site" evidence="8">
    <location>
        <position position="394"/>
    </location>
    <ligand>
        <name>Zn(2+)</name>
        <dbReference type="ChEBI" id="CHEBI:29105"/>
        <note>catalytic</note>
    </ligand>
</feature>
<dbReference type="Gene3D" id="2.60.40.1730">
    <property type="entry name" value="tricorn interacting facor f3 domain"/>
    <property type="match status" value="1"/>
</dbReference>
<dbReference type="Gene3D" id="1.10.390.10">
    <property type="entry name" value="Neutral Protease Domain 2"/>
    <property type="match status" value="1"/>
</dbReference>
<keyword evidence="4 10" id="KW-0378">Hydrolase</keyword>
<feature type="domain" description="Aminopeptidase N-like N-terminal" evidence="13">
    <location>
        <begin position="59"/>
        <end position="262"/>
    </location>
</feature>
<dbReference type="InterPro" id="IPR034016">
    <property type="entry name" value="M1_APN-typ"/>
</dbReference>
<dbReference type="InterPro" id="IPR045357">
    <property type="entry name" value="Aminopeptidase_N-like_N"/>
</dbReference>
<evidence type="ECO:0000259" key="11">
    <source>
        <dbReference type="Pfam" id="PF01433"/>
    </source>
</evidence>
<evidence type="ECO:0000256" key="10">
    <source>
        <dbReference type="RuleBase" id="RU364040"/>
    </source>
</evidence>
<name>A0A8R1E2Z7_CAEJA</name>
<evidence type="ECO:0000256" key="7">
    <source>
        <dbReference type="PIRSR" id="PIRSR634016-1"/>
    </source>
</evidence>
<dbReference type="Pfam" id="PF01433">
    <property type="entry name" value="Peptidase_M1"/>
    <property type="match status" value="1"/>
</dbReference>
<dbReference type="InterPro" id="IPR014782">
    <property type="entry name" value="Peptidase_M1_dom"/>
</dbReference>
<proteinExistence type="inferred from homology"/>
<comment type="similarity">
    <text evidence="1 10">Belongs to the peptidase M1 family.</text>
</comment>
<dbReference type="GO" id="GO:0005615">
    <property type="term" value="C:extracellular space"/>
    <property type="evidence" value="ECO:0007669"/>
    <property type="project" value="TreeGrafter"/>
</dbReference>
<keyword evidence="5 8" id="KW-0862">Zinc</keyword>
<evidence type="ECO:0000259" key="13">
    <source>
        <dbReference type="Pfam" id="PF17900"/>
    </source>
</evidence>
<evidence type="ECO:0000256" key="5">
    <source>
        <dbReference type="ARBA" id="ARBA00022833"/>
    </source>
</evidence>
<dbReference type="EC" id="3.4.11.-" evidence="10"/>
<feature type="domain" description="Peptidase M1 membrane alanine aminopeptidase" evidence="11">
    <location>
        <begin position="298"/>
        <end position="524"/>
    </location>
</feature>
<dbReference type="SUPFAM" id="SSF55486">
    <property type="entry name" value="Metalloproteases ('zincins'), catalytic domain"/>
    <property type="match status" value="1"/>
</dbReference>
<protein>
    <recommendedName>
        <fullName evidence="10">Aminopeptidase</fullName>
        <ecNumber evidence="10">3.4.11.-</ecNumber>
    </recommendedName>
</protein>
<evidence type="ECO:0000256" key="8">
    <source>
        <dbReference type="PIRSR" id="PIRSR634016-3"/>
    </source>
</evidence>
<evidence type="ECO:0000256" key="2">
    <source>
        <dbReference type="ARBA" id="ARBA00022670"/>
    </source>
</evidence>
<reference evidence="14" key="2">
    <citation type="submission" date="2022-06" db="UniProtKB">
        <authorList>
            <consortium name="EnsemblMetazoa"/>
        </authorList>
    </citation>
    <scope>IDENTIFICATION</scope>
    <source>
        <strain evidence="14">DF5081</strain>
    </source>
</reference>
<feature type="binding site" evidence="8">
    <location>
        <position position="371"/>
    </location>
    <ligand>
        <name>Zn(2+)</name>
        <dbReference type="ChEBI" id="CHEBI:29105"/>
        <note>catalytic</note>
    </ligand>
</feature>
<dbReference type="InterPro" id="IPR050344">
    <property type="entry name" value="Peptidase_M1_aminopeptidases"/>
</dbReference>
<feature type="site" description="Transition state stabilizer" evidence="9">
    <location>
        <position position="454"/>
    </location>
</feature>
<evidence type="ECO:0000259" key="12">
    <source>
        <dbReference type="Pfam" id="PF11838"/>
    </source>
</evidence>
<keyword evidence="3 8" id="KW-0479">Metal-binding</keyword>
<evidence type="ECO:0000313" key="15">
    <source>
        <dbReference type="Proteomes" id="UP000005237"/>
    </source>
</evidence>
<dbReference type="InterPro" id="IPR027268">
    <property type="entry name" value="Peptidase_M4/M1_CTD_sf"/>
</dbReference>
<keyword evidence="15" id="KW-1185">Reference proteome</keyword>
<feature type="binding site" evidence="8">
    <location>
        <position position="375"/>
    </location>
    <ligand>
        <name>Zn(2+)</name>
        <dbReference type="ChEBI" id="CHEBI:29105"/>
        <note>catalytic</note>
    </ligand>
</feature>
<dbReference type="CDD" id="cd09601">
    <property type="entry name" value="M1_APN-Q_like"/>
    <property type="match status" value="1"/>
</dbReference>
<dbReference type="InterPro" id="IPR042097">
    <property type="entry name" value="Aminopeptidase_N-like_N_sf"/>
</dbReference>
<dbReference type="PANTHER" id="PTHR11533">
    <property type="entry name" value="PROTEASE M1 ZINC METALLOPROTEASE"/>
    <property type="match status" value="1"/>
</dbReference>
<evidence type="ECO:0000256" key="3">
    <source>
        <dbReference type="ARBA" id="ARBA00022723"/>
    </source>
</evidence>
<feature type="domain" description="ERAP1-like C-terminal" evidence="12">
    <location>
        <begin position="597"/>
        <end position="895"/>
    </location>
</feature>
<dbReference type="InterPro" id="IPR024571">
    <property type="entry name" value="ERAP1-like_C_dom"/>
</dbReference>
<reference evidence="15" key="1">
    <citation type="submission" date="2010-08" db="EMBL/GenBank/DDBJ databases">
        <authorList>
            <consortium name="Caenorhabditis japonica Sequencing Consortium"/>
            <person name="Wilson R.K."/>
        </authorList>
    </citation>
    <scope>NUCLEOTIDE SEQUENCE [LARGE SCALE GENOMIC DNA]</scope>
    <source>
        <strain evidence="15">DF5081</strain>
    </source>
</reference>
<dbReference type="GO" id="GO:0043171">
    <property type="term" value="P:peptide catabolic process"/>
    <property type="evidence" value="ECO:0007669"/>
    <property type="project" value="TreeGrafter"/>
</dbReference>
<dbReference type="PRINTS" id="PR00756">
    <property type="entry name" value="ALADIPTASE"/>
</dbReference>
<evidence type="ECO:0000313" key="14">
    <source>
        <dbReference type="EnsemblMetazoa" id="CJA18764b.1"/>
    </source>
</evidence>
<dbReference type="GO" id="GO:0008270">
    <property type="term" value="F:zinc ion binding"/>
    <property type="evidence" value="ECO:0007669"/>
    <property type="project" value="UniProtKB-UniRule"/>
</dbReference>
<keyword evidence="2 10" id="KW-0645">Protease</keyword>
<dbReference type="Proteomes" id="UP000005237">
    <property type="component" value="Unassembled WGS sequence"/>
</dbReference>
<organism evidence="14 15">
    <name type="scientific">Caenorhabditis japonica</name>
    <dbReference type="NCBI Taxonomy" id="281687"/>
    <lineage>
        <taxon>Eukaryota</taxon>
        <taxon>Metazoa</taxon>
        <taxon>Ecdysozoa</taxon>
        <taxon>Nematoda</taxon>
        <taxon>Chromadorea</taxon>
        <taxon>Rhabditida</taxon>
        <taxon>Rhabditina</taxon>
        <taxon>Rhabditomorpha</taxon>
        <taxon>Rhabditoidea</taxon>
        <taxon>Rhabditidae</taxon>
        <taxon>Peloderinae</taxon>
        <taxon>Caenorhabditis</taxon>
    </lineage>
</organism>
<comment type="cofactor">
    <cofactor evidence="8 10">
        <name>Zn(2+)</name>
        <dbReference type="ChEBI" id="CHEBI:29105"/>
    </cofactor>
    <text evidence="8 10">Binds 1 zinc ion per subunit.</text>
</comment>
<keyword evidence="6 10" id="KW-0482">Metalloprotease</keyword>
<sequence length="945" mass="107784">MAWDYQSNTQPLNHRTDEINLQYRTTYGLKILQWLYDNLVVIGKVPWEKALKGDVKEPVYNLSITPYIPGSGNYQWYRNMTFDGTVLTTFYIIKPTSAITINAHRLSFDSTDIVLYVLPADGPQKIIDLDHANVVKDYDRGLLIIPTLNNVVLYPQEYRLRIQYNGFIFQNPSEGDSSNTYYGGLNGRKGWIFTTDFEGGPGSRSLLPCWDEPTYKGQFNIDVTHSSDMIALSNALETNTIIYDKGWSKTNFETTVPMSSYLLAVCVGHFSNLAKVSNIGTLTRLWTWSGMEQYGELALNVTVGTMDFMNNYFTFYYPLKKLDVMALPEYTEDAGAMENFGLIIGEYSLFMVDPDYSTTLDITEVAETAAHEVVHQWFGDSVTLDWWNDIFLNEGFAQYWFANGINYTYPEQVDYAIDYNRFFINHLAMKYDCLPGSSKPVISDIPPVFGIEPYYKGSALLNLLNNALTPVVFQAGLNDYLSTYEFGNANPQNLWESLSIAAAQNNITDWNGKPLDVSSFMNAYTLQTSYPIITLSLRGTSTVQATQQSCLKDSSLWNIPIFTQTSQSTTFNWFVNTTGGNDATWLRPLPSPYRVDNAGSTSFARVNYDDKSWYSIQSALFSNVNSFSATTRAMLLDDARFFFENDLWDITKYLDLTLYLTNEDSLAPLEQAIGFFTTILNRFQYQPEILAVQNYVIQSTKNAYNKFQYNINGIWANDRIVQMLVDVNNLAKNRLARQISQTLFNDFVLKCKYSQSGTGKCSGLHPNLRPSTYCYGLLQSNTIDDFNAVDTLYEWTVKNAGYLQTDGQNLLNALGCYQTQTILKHTLNQILAGNYPSSLLYSIGLHDQSGMLLLDYLYENTQDILDAPFDFQDYVNALFQNWSTDSQYELAANFEDSFNYEIFDQAQKRIYSKGVTGIRRNIDWMDDYKQPLLSWIAKHFGETNI</sequence>
<dbReference type="Pfam" id="PF11838">
    <property type="entry name" value="ERAP1_C"/>
    <property type="match status" value="1"/>
</dbReference>
<dbReference type="GO" id="GO:0070006">
    <property type="term" value="F:metalloaminopeptidase activity"/>
    <property type="evidence" value="ECO:0007669"/>
    <property type="project" value="TreeGrafter"/>
</dbReference>
<accession>A0A8R1E2Z7</accession>
<dbReference type="InterPro" id="IPR001930">
    <property type="entry name" value="Peptidase_M1"/>
</dbReference>
<dbReference type="Pfam" id="PF17900">
    <property type="entry name" value="Peptidase_M1_N"/>
    <property type="match status" value="1"/>
</dbReference>
<evidence type="ECO:0000256" key="1">
    <source>
        <dbReference type="ARBA" id="ARBA00010136"/>
    </source>
</evidence>
<dbReference type="GO" id="GO:0006508">
    <property type="term" value="P:proteolysis"/>
    <property type="evidence" value="ECO:0007669"/>
    <property type="project" value="UniProtKB-KW"/>
</dbReference>
<keyword evidence="10" id="KW-0031">Aminopeptidase</keyword>
<dbReference type="EnsemblMetazoa" id="CJA18764b.1">
    <property type="protein sequence ID" value="CJA18764b.1"/>
    <property type="gene ID" value="WBGene00137969"/>
</dbReference>
<dbReference type="PANTHER" id="PTHR11533:SF293">
    <property type="entry name" value="AMINOPEPTIDASE-2-RELATED"/>
    <property type="match status" value="1"/>
</dbReference>
<dbReference type="GO" id="GO:0042277">
    <property type="term" value="F:peptide binding"/>
    <property type="evidence" value="ECO:0007669"/>
    <property type="project" value="TreeGrafter"/>
</dbReference>
<dbReference type="SUPFAM" id="SSF63737">
    <property type="entry name" value="Leukotriene A4 hydrolase N-terminal domain"/>
    <property type="match status" value="1"/>
</dbReference>
<evidence type="ECO:0000256" key="9">
    <source>
        <dbReference type="PIRSR" id="PIRSR634016-4"/>
    </source>
</evidence>
<dbReference type="GO" id="GO:0005737">
    <property type="term" value="C:cytoplasm"/>
    <property type="evidence" value="ECO:0007669"/>
    <property type="project" value="TreeGrafter"/>
</dbReference>
<dbReference type="Gene3D" id="1.25.50.20">
    <property type="match status" value="1"/>
</dbReference>
<evidence type="ECO:0000256" key="6">
    <source>
        <dbReference type="ARBA" id="ARBA00023049"/>
    </source>
</evidence>
<feature type="active site" description="Proton acceptor" evidence="7">
    <location>
        <position position="372"/>
    </location>
</feature>